<dbReference type="Gene3D" id="1.25.40.10">
    <property type="entry name" value="Tetratricopeptide repeat domain"/>
    <property type="match status" value="1"/>
</dbReference>
<sequence>MDYRVRGNEAVKRGDYLTAYHEYNKGLIESPKDPTLWCNRAYVFLKLGYPELTLMDTKRVSNILAAEINFSSAQSDTHQILGFKAAYRQGEAYTQLKLYKLAINKYNGLLMSLSMNLLNENVQVDRVSLETKRDFCVEQDKKLSTEFKNYQKFGGDAGEFQFNVGYMWDTRPASRGAETTRQTLHKIVKSISFKELKLDRIDFQESEHESSSIGNGTNNNGDGKKDNERSQIQFGVFSESFIEAGEIIFQEDSFLCAHNHFTSRCDYCNRPLPPEQEIITCDNDLCQEIFCSTQCYSLALAKYHGQLCGKDIGNILQGTRKGMSNSTLAYLLVLKVFAVAKTRSVHPLDISEMTHLLRYQLPSELGLSFNANWTQIYQETLDILGISVYDLQFDFWVYVTCLTTLGCNIFGGKDKHGRPDTASLFPHLATFINHSCDPNVEHKNGVVDSCFWSRHVFRARKCIQAGEQIFISYVNTNFCKKDRTANLAYYGFKCSCQRCKDEL</sequence>
<dbReference type="SUPFAM" id="SSF48452">
    <property type="entry name" value="TPR-like"/>
    <property type="match status" value="1"/>
</dbReference>
<dbReference type="PANTHER" id="PTHR46165">
    <property type="entry name" value="SET AND MYND DOMAIN-CONTAINING PROTEIN 4"/>
    <property type="match status" value="1"/>
</dbReference>
<evidence type="ECO:0000313" key="7">
    <source>
        <dbReference type="Proteomes" id="UP000789508"/>
    </source>
</evidence>
<dbReference type="InterPro" id="IPR001214">
    <property type="entry name" value="SET_dom"/>
</dbReference>
<protein>
    <submittedName>
        <fullName evidence="6">11631_t:CDS:1</fullName>
    </submittedName>
</protein>
<dbReference type="EMBL" id="CAJVPS010001040">
    <property type="protein sequence ID" value="CAG8521526.1"/>
    <property type="molecule type" value="Genomic_DNA"/>
</dbReference>
<dbReference type="PANTHER" id="PTHR46165:SF2">
    <property type="entry name" value="SET AND MYND DOMAIN-CONTAINING PROTEIN 4"/>
    <property type="match status" value="1"/>
</dbReference>
<dbReference type="InterPro" id="IPR052097">
    <property type="entry name" value="SET-MYND_domain_protein"/>
</dbReference>
<keyword evidence="7" id="KW-1185">Reference proteome</keyword>
<dbReference type="GO" id="GO:0005634">
    <property type="term" value="C:nucleus"/>
    <property type="evidence" value="ECO:0007669"/>
    <property type="project" value="TreeGrafter"/>
</dbReference>
<keyword evidence="1" id="KW-0489">Methyltransferase</keyword>
<name>A0A9N9FBG5_9GLOM</name>
<dbReference type="Gene3D" id="2.170.270.10">
    <property type="entry name" value="SET domain"/>
    <property type="match status" value="1"/>
</dbReference>
<reference evidence="6" key="1">
    <citation type="submission" date="2021-06" db="EMBL/GenBank/DDBJ databases">
        <authorList>
            <person name="Kallberg Y."/>
            <person name="Tangrot J."/>
            <person name="Rosling A."/>
        </authorList>
    </citation>
    <scope>NUCLEOTIDE SEQUENCE</scope>
    <source>
        <strain evidence="6">FL130A</strain>
    </source>
</reference>
<dbReference type="Gene3D" id="6.10.140.2220">
    <property type="match status" value="1"/>
</dbReference>
<keyword evidence="2" id="KW-0808">Transferase</keyword>
<dbReference type="SUPFAM" id="SSF82199">
    <property type="entry name" value="SET domain"/>
    <property type="match status" value="2"/>
</dbReference>
<evidence type="ECO:0000256" key="1">
    <source>
        <dbReference type="ARBA" id="ARBA00022603"/>
    </source>
</evidence>
<proteinExistence type="predicted"/>
<evidence type="ECO:0000259" key="5">
    <source>
        <dbReference type="PROSITE" id="PS50280"/>
    </source>
</evidence>
<evidence type="ECO:0000256" key="4">
    <source>
        <dbReference type="SAM" id="MobiDB-lite"/>
    </source>
</evidence>
<organism evidence="6 7">
    <name type="scientific">Ambispora leptoticha</name>
    <dbReference type="NCBI Taxonomy" id="144679"/>
    <lineage>
        <taxon>Eukaryota</taxon>
        <taxon>Fungi</taxon>
        <taxon>Fungi incertae sedis</taxon>
        <taxon>Mucoromycota</taxon>
        <taxon>Glomeromycotina</taxon>
        <taxon>Glomeromycetes</taxon>
        <taxon>Archaeosporales</taxon>
        <taxon>Ambisporaceae</taxon>
        <taxon>Ambispora</taxon>
    </lineage>
</organism>
<gene>
    <name evidence="6" type="ORF">ALEPTO_LOCUS4492</name>
</gene>
<dbReference type="Pfam" id="PF00856">
    <property type="entry name" value="SET"/>
    <property type="match status" value="1"/>
</dbReference>
<dbReference type="GO" id="GO:0032259">
    <property type="term" value="P:methylation"/>
    <property type="evidence" value="ECO:0007669"/>
    <property type="project" value="UniProtKB-KW"/>
</dbReference>
<accession>A0A9N9FBG5</accession>
<keyword evidence="3" id="KW-0949">S-adenosyl-L-methionine</keyword>
<dbReference type="GO" id="GO:0005737">
    <property type="term" value="C:cytoplasm"/>
    <property type="evidence" value="ECO:0007669"/>
    <property type="project" value="TreeGrafter"/>
</dbReference>
<comment type="caution">
    <text evidence="6">The sequence shown here is derived from an EMBL/GenBank/DDBJ whole genome shotgun (WGS) entry which is preliminary data.</text>
</comment>
<evidence type="ECO:0000256" key="3">
    <source>
        <dbReference type="ARBA" id="ARBA00022691"/>
    </source>
</evidence>
<dbReference type="OrthoDB" id="438641at2759"/>
<dbReference type="GO" id="GO:0042826">
    <property type="term" value="F:histone deacetylase binding"/>
    <property type="evidence" value="ECO:0007669"/>
    <property type="project" value="TreeGrafter"/>
</dbReference>
<dbReference type="Gene3D" id="1.10.220.160">
    <property type="match status" value="1"/>
</dbReference>
<dbReference type="AlphaFoldDB" id="A0A9N9FBG5"/>
<dbReference type="InterPro" id="IPR046341">
    <property type="entry name" value="SET_dom_sf"/>
</dbReference>
<dbReference type="InterPro" id="IPR011990">
    <property type="entry name" value="TPR-like_helical_dom_sf"/>
</dbReference>
<dbReference type="GO" id="GO:0008168">
    <property type="term" value="F:methyltransferase activity"/>
    <property type="evidence" value="ECO:0007669"/>
    <property type="project" value="UniProtKB-KW"/>
</dbReference>
<feature type="domain" description="SET" evidence="5">
    <location>
        <begin position="194"/>
        <end position="474"/>
    </location>
</feature>
<evidence type="ECO:0000256" key="2">
    <source>
        <dbReference type="ARBA" id="ARBA00022679"/>
    </source>
</evidence>
<dbReference type="CDD" id="cd20071">
    <property type="entry name" value="SET_SMYD"/>
    <property type="match status" value="1"/>
</dbReference>
<dbReference type="Proteomes" id="UP000789508">
    <property type="component" value="Unassembled WGS sequence"/>
</dbReference>
<evidence type="ECO:0000313" key="6">
    <source>
        <dbReference type="EMBL" id="CAG8521526.1"/>
    </source>
</evidence>
<feature type="region of interest" description="Disordered" evidence="4">
    <location>
        <begin position="207"/>
        <end position="227"/>
    </location>
</feature>
<dbReference type="PROSITE" id="PS50280">
    <property type="entry name" value="SET"/>
    <property type="match status" value="1"/>
</dbReference>